<dbReference type="RefSeq" id="WP_193544291.1">
    <property type="nucleotide sequence ID" value="NZ_DALZIY010000001.1"/>
</dbReference>
<name>A0A1H6H2W6_CHRCI</name>
<accession>A0A1H6H2W6</accession>
<evidence type="ECO:0000313" key="1">
    <source>
        <dbReference type="EMBL" id="SEH28524.1"/>
    </source>
</evidence>
<evidence type="ECO:0000313" key="2">
    <source>
        <dbReference type="Proteomes" id="UP000198561"/>
    </source>
</evidence>
<dbReference type="InterPro" id="IPR058238">
    <property type="entry name" value="Lant_leader_dom"/>
</dbReference>
<dbReference type="EMBL" id="FNWQ01000001">
    <property type="protein sequence ID" value="SEH28524.1"/>
    <property type="molecule type" value="Genomic_DNA"/>
</dbReference>
<proteinExistence type="predicted"/>
<reference evidence="1 2" key="1">
    <citation type="submission" date="2016-10" db="EMBL/GenBank/DDBJ databases">
        <authorList>
            <person name="de Groot N.N."/>
        </authorList>
    </citation>
    <scope>NUCLEOTIDE SEQUENCE [LARGE SCALE GENOMIC DNA]</scope>
    <source>
        <strain evidence="1 2">DSM 23031</strain>
    </source>
</reference>
<dbReference type="AlphaFoldDB" id="A0A1H6H2W6"/>
<protein>
    <recommendedName>
        <fullName evidence="3">Natural product</fullName>
    </recommendedName>
</protein>
<organism evidence="1 2">
    <name type="scientific">Chryseobacterium culicis</name>
    <dbReference type="NCBI Taxonomy" id="680127"/>
    <lineage>
        <taxon>Bacteria</taxon>
        <taxon>Pseudomonadati</taxon>
        <taxon>Bacteroidota</taxon>
        <taxon>Flavobacteriia</taxon>
        <taxon>Flavobacteriales</taxon>
        <taxon>Weeksellaceae</taxon>
        <taxon>Chryseobacterium group</taxon>
        <taxon>Chryseobacterium</taxon>
    </lineage>
</organism>
<gene>
    <name evidence="1" type="ORF">SAMN05421593_0730</name>
</gene>
<dbReference type="STRING" id="680127.SAMN05421593_0730"/>
<sequence length="61" mass="6694">MSKKLTKKLTLKKEKLSQLNSDEMKSVKAGKELVTSVFDCSHWTCTAGSSRSTNLCVCPVS</sequence>
<dbReference type="Proteomes" id="UP000198561">
    <property type="component" value="Unassembled WGS sequence"/>
</dbReference>
<evidence type="ECO:0008006" key="3">
    <source>
        <dbReference type="Google" id="ProtNLM"/>
    </source>
</evidence>
<dbReference type="NCBIfam" id="NF038153">
    <property type="entry name" value="lant_leader_L1a"/>
    <property type="match status" value="1"/>
</dbReference>